<dbReference type="GO" id="GO:0030198">
    <property type="term" value="P:extracellular matrix organization"/>
    <property type="evidence" value="ECO:0007669"/>
    <property type="project" value="TreeGrafter"/>
</dbReference>
<dbReference type="Pfam" id="PF08686">
    <property type="entry name" value="PLAC"/>
    <property type="match status" value="1"/>
</dbReference>
<dbReference type="Proteomes" id="UP000198287">
    <property type="component" value="Unassembled WGS sequence"/>
</dbReference>
<comment type="subcellular location">
    <subcellularLocation>
        <location evidence="1">Secreted</location>
        <location evidence="1">Extracellular space</location>
        <location evidence="1">Extracellular matrix</location>
        <location evidence="1">Basement membrane</location>
    </subcellularLocation>
</comment>
<proteinExistence type="predicted"/>
<dbReference type="PROSITE" id="PS50900">
    <property type="entry name" value="PLAC"/>
    <property type="match status" value="1"/>
</dbReference>
<dbReference type="Pfam" id="PF19030">
    <property type="entry name" value="TSP1_ADAMTS"/>
    <property type="match status" value="6"/>
</dbReference>
<accession>A0A226EXA2</accession>
<comment type="caution">
    <text evidence="9">The sequence shown here is derived from an EMBL/GenBank/DDBJ whole genome shotgun (WGS) entry which is preliminary data.</text>
</comment>
<dbReference type="InterPro" id="IPR000884">
    <property type="entry name" value="TSP1_rpt"/>
</dbReference>
<dbReference type="Gene3D" id="2.20.100.10">
    <property type="entry name" value="Thrombospondin type-1 (TSP1) repeat"/>
    <property type="match status" value="6"/>
</dbReference>
<dbReference type="Gene3D" id="2.60.120.830">
    <property type="match status" value="1"/>
</dbReference>
<dbReference type="STRING" id="158441.A0A226EXA2"/>
<dbReference type="InterPro" id="IPR036383">
    <property type="entry name" value="TSP1_rpt_sf"/>
</dbReference>
<feature type="compositionally biased region" description="Acidic residues" evidence="6">
    <location>
        <begin position="506"/>
        <end position="517"/>
    </location>
</feature>
<dbReference type="InterPro" id="IPR050439">
    <property type="entry name" value="ADAMTS_ADAMTS-like"/>
</dbReference>
<dbReference type="GO" id="GO:0006508">
    <property type="term" value="P:proteolysis"/>
    <property type="evidence" value="ECO:0007669"/>
    <property type="project" value="TreeGrafter"/>
</dbReference>
<organism evidence="9 10">
    <name type="scientific">Folsomia candida</name>
    <name type="common">Springtail</name>
    <dbReference type="NCBI Taxonomy" id="158441"/>
    <lineage>
        <taxon>Eukaryota</taxon>
        <taxon>Metazoa</taxon>
        <taxon>Ecdysozoa</taxon>
        <taxon>Arthropoda</taxon>
        <taxon>Hexapoda</taxon>
        <taxon>Collembola</taxon>
        <taxon>Entomobryomorpha</taxon>
        <taxon>Isotomoidea</taxon>
        <taxon>Isotomidae</taxon>
        <taxon>Proisotominae</taxon>
        <taxon>Folsomia</taxon>
    </lineage>
</organism>
<dbReference type="InterPro" id="IPR010909">
    <property type="entry name" value="PLAC"/>
</dbReference>
<evidence type="ECO:0000256" key="2">
    <source>
        <dbReference type="ARBA" id="ARBA00022525"/>
    </source>
</evidence>
<keyword evidence="5" id="KW-0272">Extracellular matrix</keyword>
<feature type="chain" id="PRO_5011991122" evidence="7">
    <location>
        <begin position="28"/>
        <end position="766"/>
    </location>
</feature>
<feature type="domain" description="PLAC" evidence="8">
    <location>
        <begin position="722"/>
        <end position="759"/>
    </location>
</feature>
<reference evidence="9 10" key="1">
    <citation type="submission" date="2015-12" db="EMBL/GenBank/DDBJ databases">
        <title>The genome of Folsomia candida.</title>
        <authorList>
            <person name="Faddeeva A."/>
            <person name="Derks M.F."/>
            <person name="Anvar Y."/>
            <person name="Smit S."/>
            <person name="Van Straalen N."/>
            <person name="Roelofs D."/>
        </authorList>
    </citation>
    <scope>NUCLEOTIDE SEQUENCE [LARGE SCALE GENOMIC DNA]</scope>
    <source>
        <strain evidence="9 10">VU population</strain>
        <tissue evidence="9">Whole body</tissue>
    </source>
</reference>
<evidence type="ECO:0000256" key="1">
    <source>
        <dbReference type="ARBA" id="ARBA00004302"/>
    </source>
</evidence>
<feature type="signal peptide" evidence="7">
    <location>
        <begin position="1"/>
        <end position="27"/>
    </location>
</feature>
<dbReference type="GO" id="GO:0004222">
    <property type="term" value="F:metalloendopeptidase activity"/>
    <property type="evidence" value="ECO:0007669"/>
    <property type="project" value="TreeGrafter"/>
</dbReference>
<sequence length="766" mass="85161">MKSTEKFARLNFVAVVVALFFLNPIGCDGVAGSQRRLDRCGVCGGDDSNCRVVSGIFTRPQLPVGYSVVAHLPRGACNLNITQLRKSANRLALRKSDGTFILNGDWRLSWPGVYDGAGTKFYYARQEKLLESIASAGPLNEAVDLMVLYQQPNPGIKYEYMLPLGDTPIPPVPVLDPLATLVGTRHQSAATYRPTSYVNNNLLPNGNSANAFNTISSFPKPSPSVGSSPNNNGQQLLLYPGDSASPFSVAENQATHPHLHGHHHSRRRDHNLNKLPRSDKKFYWKTIGYTNCTELCGGGTQRSIIRCVKSPAANAVSDRRCAGEEKPVGQTIRCNLKPCPAEWEVGTWSACSEHCGDGLKTRPVFCNQRISPTLTMRVAEGACLKVKPESQTKCFVKPCHRWESSEWSQCSAKCGNGIRRRQMECTDANGKKIDPKDCDDAERPTEILPCNMGPCDGTDWFMSEWSSDCSQKCGGGVQTRHVVCSGNHHNFTGRRRPLSAESETNSIEDEDQNEDEPAPTFHCDESKRPSEERECFSDKQCGDPAWYTGEWSECSTSCGNGLKTRILLCVIFSRGKFKVVEETLCPLSQKPEGKLQCESNRLCSDSWFNTEWSECSVPCGGGTQKRSVSCRAGNWTKPSSFCADINRPLDKRYCNEHKCSKITDPSGMVKDTSPNTLIVESDEIENSNLTIIRRFENEQLSPTISTTTQTQPKDKTFVEEPEDSECTDQYRNCPLVLQARLCTYKYYRSVCCNSCAQQQHEFHNKN</sequence>
<keyword evidence="2" id="KW-0964">Secreted</keyword>
<dbReference type="InterPro" id="IPR010294">
    <property type="entry name" value="ADAMTS_spacer1"/>
</dbReference>
<protein>
    <submittedName>
        <fullName evidence="9">Thrombospondin type-1 domain-containing protein 4</fullName>
    </submittedName>
</protein>
<dbReference type="EMBL" id="LNIX01000001">
    <property type="protein sequence ID" value="OXA61246.1"/>
    <property type="molecule type" value="Genomic_DNA"/>
</dbReference>
<dbReference type="Pfam" id="PF05986">
    <property type="entry name" value="ADAMTS_spacer1"/>
    <property type="match status" value="1"/>
</dbReference>
<dbReference type="FunFam" id="2.60.120.830:FF:000001">
    <property type="entry name" value="A disintegrin and metalloproteinase with thrombospondin motifs 1"/>
    <property type="match status" value="1"/>
</dbReference>
<dbReference type="PROSITE" id="PS50092">
    <property type="entry name" value="TSP1"/>
    <property type="match status" value="5"/>
</dbReference>
<feature type="region of interest" description="Disordered" evidence="6">
    <location>
        <begin position="494"/>
        <end position="526"/>
    </location>
</feature>
<dbReference type="PANTHER" id="PTHR13723:SF305">
    <property type="entry name" value="PROTEIN MADD-4"/>
    <property type="match status" value="1"/>
</dbReference>
<evidence type="ECO:0000256" key="4">
    <source>
        <dbReference type="ARBA" id="ARBA00022737"/>
    </source>
</evidence>
<evidence type="ECO:0000313" key="9">
    <source>
        <dbReference type="EMBL" id="OXA61246.1"/>
    </source>
</evidence>
<keyword evidence="5" id="KW-0084">Basement membrane</keyword>
<keyword evidence="10" id="KW-1185">Reference proteome</keyword>
<dbReference type="FunFam" id="2.20.100.10:FF:000005">
    <property type="entry name" value="ADAM metallopeptidase with thrombospondin type 1 motif 9"/>
    <property type="match status" value="1"/>
</dbReference>
<evidence type="ECO:0000259" key="8">
    <source>
        <dbReference type="PROSITE" id="PS50900"/>
    </source>
</evidence>
<keyword evidence="4" id="KW-0677">Repeat</keyword>
<dbReference type="OrthoDB" id="5950222at2759"/>
<dbReference type="GO" id="GO:0005604">
    <property type="term" value="C:basement membrane"/>
    <property type="evidence" value="ECO:0007669"/>
    <property type="project" value="UniProtKB-SubCell"/>
</dbReference>
<dbReference type="PANTHER" id="PTHR13723">
    <property type="entry name" value="ADAMTS A DISINTEGRIN AND METALLOPROTEASE WITH THROMBOSPONDIN MOTIFS PROTEASE"/>
    <property type="match status" value="1"/>
</dbReference>
<dbReference type="SUPFAM" id="SSF82895">
    <property type="entry name" value="TSP-1 type 1 repeat"/>
    <property type="match status" value="6"/>
</dbReference>
<name>A0A226EXA2_FOLCA</name>
<dbReference type="AlphaFoldDB" id="A0A226EXA2"/>
<gene>
    <name evidence="9" type="ORF">Fcan01_02358</name>
</gene>
<dbReference type="SMART" id="SM00209">
    <property type="entry name" value="TSP1"/>
    <property type="match status" value="6"/>
</dbReference>
<evidence type="ECO:0000256" key="5">
    <source>
        <dbReference type="ARBA" id="ARBA00022869"/>
    </source>
</evidence>
<evidence type="ECO:0000256" key="6">
    <source>
        <dbReference type="SAM" id="MobiDB-lite"/>
    </source>
</evidence>
<dbReference type="OMA" id="HCVNRIS"/>
<evidence type="ECO:0000313" key="10">
    <source>
        <dbReference type="Proteomes" id="UP000198287"/>
    </source>
</evidence>
<evidence type="ECO:0000256" key="3">
    <source>
        <dbReference type="ARBA" id="ARBA00022729"/>
    </source>
</evidence>
<evidence type="ECO:0000256" key="7">
    <source>
        <dbReference type="SAM" id="SignalP"/>
    </source>
</evidence>
<keyword evidence="3 7" id="KW-0732">Signal</keyword>